<feature type="transmembrane region" description="Helical" evidence="7">
    <location>
        <begin position="149"/>
        <end position="174"/>
    </location>
</feature>
<evidence type="ECO:0000256" key="3">
    <source>
        <dbReference type="ARBA" id="ARBA00022475"/>
    </source>
</evidence>
<comment type="similarity">
    <text evidence="7">Belongs to the binding-protein-dependent transport system permease family.</text>
</comment>
<evidence type="ECO:0000313" key="9">
    <source>
        <dbReference type="EMBL" id="MFC4597651.1"/>
    </source>
</evidence>
<evidence type="ECO:0000256" key="1">
    <source>
        <dbReference type="ARBA" id="ARBA00004651"/>
    </source>
</evidence>
<evidence type="ECO:0000256" key="6">
    <source>
        <dbReference type="ARBA" id="ARBA00023136"/>
    </source>
</evidence>
<dbReference type="EMBL" id="JBHSEP010000002">
    <property type="protein sequence ID" value="MFC4597651.1"/>
    <property type="molecule type" value="Genomic_DNA"/>
</dbReference>
<comment type="subcellular location">
    <subcellularLocation>
        <location evidence="1 7">Cell membrane</location>
        <topology evidence="1 7">Multi-pass membrane protein</topology>
    </subcellularLocation>
</comment>
<reference evidence="10" key="1">
    <citation type="journal article" date="2019" name="Int. J. Syst. Evol. Microbiol.">
        <title>The Global Catalogue of Microorganisms (GCM) 10K type strain sequencing project: providing services to taxonomists for standard genome sequencing and annotation.</title>
        <authorList>
            <consortium name="The Broad Institute Genomics Platform"/>
            <consortium name="The Broad Institute Genome Sequencing Center for Infectious Disease"/>
            <person name="Wu L."/>
            <person name="Ma J."/>
        </authorList>
    </citation>
    <scope>NUCLEOTIDE SEQUENCE [LARGE SCALE GENOMIC DNA]</scope>
    <source>
        <strain evidence="10">CCUG 49571</strain>
    </source>
</reference>
<dbReference type="PANTHER" id="PTHR30193:SF37">
    <property type="entry name" value="INNER MEMBRANE ABC TRANSPORTER PERMEASE PROTEIN YCJO"/>
    <property type="match status" value="1"/>
</dbReference>
<evidence type="ECO:0000259" key="8">
    <source>
        <dbReference type="PROSITE" id="PS50928"/>
    </source>
</evidence>
<dbReference type="Proteomes" id="UP001596028">
    <property type="component" value="Unassembled WGS sequence"/>
</dbReference>
<sequence>MKAWHPWLMLLPTLLLLALVVGGPIIGTVFLSMTDWDGIRSFGFIGLDNYAHLFKDAIFYQALFNNLKWMLFFLTVPVLLGLSAALLVSGIGRGQMLYRSILFVPYIISTVVTAKTWSWIYNPFVGINEVLERAGAGWLALNWLGNEKLALFSVALADTWHFWGFIFVLFLMALQQKDVHQEESAKLEGANRIRIFWHVVLPQLRPTLVLIYMLIIIWSFTAFDYVYVMTQGGPGRATELLATYMYKLALYDYQPGYASAVATTMGLFSVIVIVGFGIIRRKGWDV</sequence>
<feature type="transmembrane region" description="Helical" evidence="7">
    <location>
        <begin position="100"/>
        <end position="120"/>
    </location>
</feature>
<protein>
    <submittedName>
        <fullName evidence="9">Carbohydrate ABC transporter permease</fullName>
    </submittedName>
</protein>
<evidence type="ECO:0000256" key="2">
    <source>
        <dbReference type="ARBA" id="ARBA00022448"/>
    </source>
</evidence>
<feature type="transmembrane region" description="Helical" evidence="7">
    <location>
        <begin position="69"/>
        <end position="88"/>
    </location>
</feature>
<keyword evidence="10" id="KW-1185">Reference proteome</keyword>
<organism evidence="9 10">
    <name type="scientific">Cohnella hongkongensis</name>
    <dbReference type="NCBI Taxonomy" id="178337"/>
    <lineage>
        <taxon>Bacteria</taxon>
        <taxon>Bacillati</taxon>
        <taxon>Bacillota</taxon>
        <taxon>Bacilli</taxon>
        <taxon>Bacillales</taxon>
        <taxon>Paenibacillaceae</taxon>
        <taxon>Cohnella</taxon>
    </lineage>
</organism>
<evidence type="ECO:0000256" key="7">
    <source>
        <dbReference type="RuleBase" id="RU363032"/>
    </source>
</evidence>
<dbReference type="PROSITE" id="PS50928">
    <property type="entry name" value="ABC_TM1"/>
    <property type="match status" value="1"/>
</dbReference>
<feature type="domain" description="ABC transmembrane type-1" evidence="8">
    <location>
        <begin position="63"/>
        <end position="278"/>
    </location>
</feature>
<dbReference type="PANTHER" id="PTHR30193">
    <property type="entry name" value="ABC TRANSPORTER PERMEASE PROTEIN"/>
    <property type="match status" value="1"/>
</dbReference>
<dbReference type="SUPFAM" id="SSF161098">
    <property type="entry name" value="MetI-like"/>
    <property type="match status" value="1"/>
</dbReference>
<keyword evidence="6 7" id="KW-0472">Membrane</keyword>
<dbReference type="Gene3D" id="1.10.3720.10">
    <property type="entry name" value="MetI-like"/>
    <property type="match status" value="1"/>
</dbReference>
<keyword evidence="4 7" id="KW-0812">Transmembrane</keyword>
<evidence type="ECO:0000313" key="10">
    <source>
        <dbReference type="Proteomes" id="UP001596028"/>
    </source>
</evidence>
<dbReference type="InterPro" id="IPR000515">
    <property type="entry name" value="MetI-like"/>
</dbReference>
<dbReference type="CDD" id="cd06261">
    <property type="entry name" value="TM_PBP2"/>
    <property type="match status" value="1"/>
</dbReference>
<keyword evidence="2 7" id="KW-0813">Transport</keyword>
<keyword evidence="3" id="KW-1003">Cell membrane</keyword>
<dbReference type="Pfam" id="PF00528">
    <property type="entry name" value="BPD_transp_1"/>
    <property type="match status" value="1"/>
</dbReference>
<dbReference type="InterPro" id="IPR051393">
    <property type="entry name" value="ABC_transporter_permease"/>
</dbReference>
<comment type="caution">
    <text evidence="9">The sequence shown here is derived from an EMBL/GenBank/DDBJ whole genome shotgun (WGS) entry which is preliminary data.</text>
</comment>
<feature type="transmembrane region" description="Helical" evidence="7">
    <location>
        <begin position="257"/>
        <end position="279"/>
    </location>
</feature>
<proteinExistence type="inferred from homology"/>
<gene>
    <name evidence="9" type="ORF">ACFO3S_05325</name>
</gene>
<accession>A0ABV9F797</accession>
<evidence type="ECO:0000256" key="4">
    <source>
        <dbReference type="ARBA" id="ARBA00022692"/>
    </source>
</evidence>
<keyword evidence="5 7" id="KW-1133">Transmembrane helix</keyword>
<dbReference type="RefSeq" id="WP_378093055.1">
    <property type="nucleotide sequence ID" value="NZ_JBHSEP010000002.1"/>
</dbReference>
<dbReference type="InterPro" id="IPR035906">
    <property type="entry name" value="MetI-like_sf"/>
</dbReference>
<name>A0ABV9F797_9BACL</name>
<evidence type="ECO:0000256" key="5">
    <source>
        <dbReference type="ARBA" id="ARBA00022989"/>
    </source>
</evidence>
<feature type="transmembrane region" description="Helical" evidence="7">
    <location>
        <begin position="195"/>
        <end position="220"/>
    </location>
</feature>